<dbReference type="InterPro" id="IPR001030">
    <property type="entry name" value="Acoase/IPM_deHydtase_lsu_aba"/>
</dbReference>
<evidence type="ECO:0000256" key="1">
    <source>
        <dbReference type="ARBA" id="ARBA00022723"/>
    </source>
</evidence>
<dbReference type="Pfam" id="PF00330">
    <property type="entry name" value="Aconitase"/>
    <property type="match status" value="1"/>
</dbReference>
<dbReference type="GO" id="GO:0046872">
    <property type="term" value="F:metal ion binding"/>
    <property type="evidence" value="ECO:0007669"/>
    <property type="project" value="UniProtKB-KW"/>
</dbReference>
<evidence type="ECO:0000259" key="4">
    <source>
        <dbReference type="Pfam" id="PF00330"/>
    </source>
</evidence>
<keyword evidence="1" id="KW-0479">Metal-binding</keyword>
<dbReference type="InterPro" id="IPR006249">
    <property type="entry name" value="Aconitase/IRP2"/>
</dbReference>
<organism evidence="5 6">
    <name type="scientific">Rotaria socialis</name>
    <dbReference type="NCBI Taxonomy" id="392032"/>
    <lineage>
        <taxon>Eukaryota</taxon>
        <taxon>Metazoa</taxon>
        <taxon>Spiralia</taxon>
        <taxon>Gnathifera</taxon>
        <taxon>Rotifera</taxon>
        <taxon>Eurotatoria</taxon>
        <taxon>Bdelloidea</taxon>
        <taxon>Philodinida</taxon>
        <taxon>Philodinidae</taxon>
        <taxon>Rotaria</taxon>
    </lineage>
</organism>
<dbReference type="PANTHER" id="PTHR11670">
    <property type="entry name" value="ACONITASE/IRON-RESPONSIVE ELEMENT FAMILY MEMBER"/>
    <property type="match status" value="1"/>
</dbReference>
<gene>
    <name evidence="5" type="ORF">QYT958_LOCUS38525</name>
</gene>
<evidence type="ECO:0000313" key="5">
    <source>
        <dbReference type="EMBL" id="CAF5004957.1"/>
    </source>
</evidence>
<dbReference type="AlphaFoldDB" id="A0A822ALU6"/>
<dbReference type="GO" id="GO:0051536">
    <property type="term" value="F:iron-sulfur cluster binding"/>
    <property type="evidence" value="ECO:0007669"/>
    <property type="project" value="UniProtKB-KW"/>
</dbReference>
<keyword evidence="2" id="KW-0408">Iron</keyword>
<sequence length="93" mass="9611">GYNLPADQLDCSISISPDETLKHGSVTLAAITSSANGISHATSLLTTGLLAKNALDCGLRIPSFTQTYLSPGSGVVTTYLRESGTLKSLEKLG</sequence>
<evidence type="ECO:0000313" key="6">
    <source>
        <dbReference type="Proteomes" id="UP000663848"/>
    </source>
</evidence>
<comment type="caution">
    <text evidence="5">The sequence shown here is derived from an EMBL/GenBank/DDBJ whole genome shotgun (WGS) entry which is preliminary data.</text>
</comment>
<keyword evidence="3" id="KW-0411">Iron-sulfur</keyword>
<dbReference type="InterPro" id="IPR015931">
    <property type="entry name" value="Acnase/IPM_dHydase_lsu_aba_1/3"/>
</dbReference>
<dbReference type="Proteomes" id="UP000663848">
    <property type="component" value="Unassembled WGS sequence"/>
</dbReference>
<feature type="domain" description="Aconitase/3-isopropylmalate dehydratase large subunit alpha/beta/alpha" evidence="4">
    <location>
        <begin position="14"/>
        <end position="93"/>
    </location>
</feature>
<evidence type="ECO:0000256" key="3">
    <source>
        <dbReference type="ARBA" id="ARBA00023014"/>
    </source>
</evidence>
<proteinExistence type="predicted"/>
<dbReference type="Gene3D" id="3.30.499.10">
    <property type="entry name" value="Aconitase, domain 3"/>
    <property type="match status" value="1"/>
</dbReference>
<dbReference type="SUPFAM" id="SSF53732">
    <property type="entry name" value="Aconitase iron-sulfur domain"/>
    <property type="match status" value="1"/>
</dbReference>
<feature type="non-terminal residue" evidence="5">
    <location>
        <position position="1"/>
    </location>
</feature>
<accession>A0A822ALU6</accession>
<dbReference type="InterPro" id="IPR036008">
    <property type="entry name" value="Aconitase_4Fe-4S_dom"/>
</dbReference>
<reference evidence="5" key="1">
    <citation type="submission" date="2021-02" db="EMBL/GenBank/DDBJ databases">
        <authorList>
            <person name="Nowell W R."/>
        </authorList>
    </citation>
    <scope>NUCLEOTIDE SEQUENCE</scope>
</reference>
<evidence type="ECO:0000256" key="2">
    <source>
        <dbReference type="ARBA" id="ARBA00023004"/>
    </source>
</evidence>
<name>A0A822ALU6_9BILA</name>
<dbReference type="EMBL" id="CAJOBR010033882">
    <property type="protein sequence ID" value="CAF5004957.1"/>
    <property type="molecule type" value="Genomic_DNA"/>
</dbReference>
<protein>
    <recommendedName>
        <fullName evidence="4">Aconitase/3-isopropylmalate dehydratase large subunit alpha/beta/alpha domain-containing protein</fullName>
    </recommendedName>
</protein>